<evidence type="ECO:0000259" key="2">
    <source>
        <dbReference type="Pfam" id="PF19631"/>
    </source>
</evidence>
<proteinExistence type="predicted"/>
<keyword evidence="4" id="KW-1185">Reference proteome</keyword>
<evidence type="ECO:0000313" key="4">
    <source>
        <dbReference type="Proteomes" id="UP001521209"/>
    </source>
</evidence>
<evidence type="ECO:0000313" key="3">
    <source>
        <dbReference type="EMBL" id="MCF3948565.1"/>
    </source>
</evidence>
<organism evidence="3 4">
    <name type="scientific">Acidiphilium iwatense</name>
    <dbReference type="NCBI Taxonomy" id="768198"/>
    <lineage>
        <taxon>Bacteria</taxon>
        <taxon>Pseudomonadati</taxon>
        <taxon>Pseudomonadota</taxon>
        <taxon>Alphaproteobacteria</taxon>
        <taxon>Acetobacterales</taxon>
        <taxon>Acidocellaceae</taxon>
        <taxon>Acidiphilium</taxon>
    </lineage>
</organism>
<reference evidence="3 4" key="1">
    <citation type="submission" date="2022-01" db="EMBL/GenBank/DDBJ databases">
        <authorList>
            <person name="Won M."/>
            <person name="Kim S.-J."/>
            <person name="Kwon S.-W."/>
        </authorList>
    </citation>
    <scope>NUCLEOTIDE SEQUENCE [LARGE SCALE GENOMIC DNA]</scope>
    <source>
        <strain evidence="3 4">KCTC 23505</strain>
    </source>
</reference>
<dbReference type="Pfam" id="PF19631">
    <property type="entry name" value="Trypco2"/>
    <property type="match status" value="1"/>
</dbReference>
<sequence>MVCLRLTYRRAKILGPTAQFCAEIKMDLSDRFLWWQGEDVMAAPEGIELADLITRTAHEIRKARDEAPKNDPVISLSGCELTLAVTVSAEASGGLKVWLLDISAKGKGERVSTIKLTFGPIGQDGTNVVAFMANQTPSDEAEPPITGGKRARKAK</sequence>
<feature type="region of interest" description="Disordered" evidence="1">
    <location>
        <begin position="135"/>
        <end position="155"/>
    </location>
</feature>
<name>A0ABS9E3F7_9PROT</name>
<comment type="caution">
    <text evidence="3">The sequence shown here is derived from an EMBL/GenBank/DDBJ whole genome shotgun (WGS) entry which is preliminary data.</text>
</comment>
<dbReference type="Proteomes" id="UP001521209">
    <property type="component" value="Unassembled WGS sequence"/>
</dbReference>
<protein>
    <recommendedName>
        <fullName evidence="2">Trypsin-co-occurring domain-containing protein</fullName>
    </recommendedName>
</protein>
<gene>
    <name evidence="3" type="ORF">L2A60_18020</name>
</gene>
<dbReference type="InterPro" id="IPR045608">
    <property type="entry name" value="Trypco2"/>
</dbReference>
<evidence type="ECO:0000256" key="1">
    <source>
        <dbReference type="SAM" id="MobiDB-lite"/>
    </source>
</evidence>
<feature type="domain" description="Trypsin-co-occurring" evidence="2">
    <location>
        <begin position="47"/>
        <end position="119"/>
    </location>
</feature>
<accession>A0ABS9E3F7</accession>
<dbReference type="EMBL" id="JAKGBZ010000060">
    <property type="protein sequence ID" value="MCF3948565.1"/>
    <property type="molecule type" value="Genomic_DNA"/>
</dbReference>